<evidence type="ECO:0000256" key="3">
    <source>
        <dbReference type="ARBA" id="ARBA00022729"/>
    </source>
</evidence>
<dbReference type="InterPro" id="IPR050490">
    <property type="entry name" value="Bact_solute-bd_prot1"/>
</dbReference>
<dbReference type="SUPFAM" id="SSF53850">
    <property type="entry name" value="Periplasmic binding protein-like II"/>
    <property type="match status" value="1"/>
</dbReference>
<feature type="signal peptide" evidence="5">
    <location>
        <begin position="1"/>
        <end position="26"/>
    </location>
</feature>
<dbReference type="PANTHER" id="PTHR43649">
    <property type="entry name" value="ARABINOSE-BINDING PROTEIN-RELATED"/>
    <property type="match status" value="1"/>
</dbReference>
<feature type="chain" id="PRO_5012624746" evidence="5">
    <location>
        <begin position="27"/>
        <end position="464"/>
    </location>
</feature>
<name>A0A239DCC6_9ACTN</name>
<dbReference type="PROSITE" id="PS51257">
    <property type="entry name" value="PROKAR_LIPOPROTEIN"/>
    <property type="match status" value="1"/>
</dbReference>
<sequence length="464" mass="48536">MWSRRSRALAAGLAATLGVGLMSGCAAQGKSSPDNKITVWSLENLTPRMEATKKIVTAFEKETGVQVKLVGVDEGQLPQLMMSAAAAGTLPDVIGGVPLAPAWQMYTNGLLDTAATGKVVDNLGIGTFNGNALGLTSDGTIHLGVPSDAWMQILVYRKDLFADAGLAAPDSYAAMLQAAKSLNRGGISGMSLATDPSDVFTQQSFEDLALANDCRLVGSDGKVALDSPQCRQAFTTYDQLAADYGAAGTQSVDSTRATYFAGRSSMIVWSTFLLDELAGLRADALPSCAQCAKNPQYLSDNSGIVTALKGPGAAKPAQFGEIASWMITRAAETGASEKFVEYMMSTGYEGWFGMAAEGKIPVRNGTATDPDKYREAWRASDIGVDTKKPLQSVYSATLLDELAAGVSNMQRWGITEGQGALVGATIGELPIPKAVGAMTAGQSSPEQAAREAAEEVTALQKSLQ</sequence>
<protein>
    <submittedName>
        <fullName evidence="6">Carbohydrate ABC transporter substrate-binding protein, CUT1 family</fullName>
    </submittedName>
</protein>
<evidence type="ECO:0000313" key="6">
    <source>
        <dbReference type="EMBL" id="SNS29947.1"/>
    </source>
</evidence>
<dbReference type="AlphaFoldDB" id="A0A239DCC6"/>
<evidence type="ECO:0000256" key="5">
    <source>
        <dbReference type="SAM" id="SignalP"/>
    </source>
</evidence>
<dbReference type="InterPro" id="IPR006059">
    <property type="entry name" value="SBP"/>
</dbReference>
<evidence type="ECO:0000256" key="1">
    <source>
        <dbReference type="ARBA" id="ARBA00008520"/>
    </source>
</evidence>
<gene>
    <name evidence="6" type="ORF">SAMN05216276_100763</name>
</gene>
<dbReference type="Proteomes" id="UP000198282">
    <property type="component" value="Unassembled WGS sequence"/>
</dbReference>
<keyword evidence="3 5" id="KW-0732">Signal</keyword>
<evidence type="ECO:0000256" key="2">
    <source>
        <dbReference type="ARBA" id="ARBA00022448"/>
    </source>
</evidence>
<dbReference type="EMBL" id="FZOD01000007">
    <property type="protein sequence ID" value="SNS29947.1"/>
    <property type="molecule type" value="Genomic_DNA"/>
</dbReference>
<dbReference type="Pfam" id="PF13416">
    <property type="entry name" value="SBP_bac_8"/>
    <property type="match status" value="1"/>
</dbReference>
<evidence type="ECO:0000313" key="7">
    <source>
        <dbReference type="Proteomes" id="UP000198282"/>
    </source>
</evidence>
<reference evidence="6 7" key="1">
    <citation type="submission" date="2017-06" db="EMBL/GenBank/DDBJ databases">
        <authorList>
            <person name="Kim H.J."/>
            <person name="Triplett B.A."/>
        </authorList>
    </citation>
    <scope>NUCLEOTIDE SEQUENCE [LARGE SCALE GENOMIC DNA]</scope>
    <source>
        <strain evidence="6 7">CGMCC 4.2132</strain>
    </source>
</reference>
<feature type="region of interest" description="Disordered" evidence="4">
    <location>
        <begin position="439"/>
        <end position="464"/>
    </location>
</feature>
<comment type="similarity">
    <text evidence="1">Belongs to the bacterial solute-binding protein 1 family.</text>
</comment>
<dbReference type="Gene3D" id="3.40.190.10">
    <property type="entry name" value="Periplasmic binding protein-like II"/>
    <property type="match status" value="1"/>
</dbReference>
<dbReference type="RefSeq" id="WP_218825213.1">
    <property type="nucleotide sequence ID" value="NZ_FZOD01000007.1"/>
</dbReference>
<keyword evidence="7" id="KW-1185">Reference proteome</keyword>
<evidence type="ECO:0000256" key="4">
    <source>
        <dbReference type="SAM" id="MobiDB-lite"/>
    </source>
</evidence>
<organism evidence="6 7">
    <name type="scientific">Streptosporangium subroseum</name>
    <dbReference type="NCBI Taxonomy" id="106412"/>
    <lineage>
        <taxon>Bacteria</taxon>
        <taxon>Bacillati</taxon>
        <taxon>Actinomycetota</taxon>
        <taxon>Actinomycetes</taxon>
        <taxon>Streptosporangiales</taxon>
        <taxon>Streptosporangiaceae</taxon>
        <taxon>Streptosporangium</taxon>
    </lineage>
</organism>
<keyword evidence="2" id="KW-0813">Transport</keyword>
<accession>A0A239DCC6</accession>
<dbReference type="PANTHER" id="PTHR43649:SF34">
    <property type="entry name" value="ABC TRANSPORTER PERIPLASMIC-BINDING PROTEIN YCJN-RELATED"/>
    <property type="match status" value="1"/>
</dbReference>
<proteinExistence type="inferred from homology"/>